<sequence>MLQKHVLCTYMKAYHKIYASVKGTFDRYQRLHKVKHSWGVKSSINGSTKFFLNTGRFLIHFTVGVSEPIKDFLNATTFLLIFVSSSCVHSELLAFYNFSVCIGLVFSQFPYAEWRYTHFGTPSKHLVTFQHRQTTTKAATLLATTTKIKNNSSRNKRFVCSMKASPKCAAYFKRMYRTTITITTTTTTATTATTTITTK</sequence>
<evidence type="ECO:0000313" key="2">
    <source>
        <dbReference type="Proteomes" id="UP000092445"/>
    </source>
</evidence>
<reference evidence="1" key="2">
    <citation type="submission" date="2020-05" db="UniProtKB">
        <authorList>
            <consortium name="EnsemblMetazoa"/>
        </authorList>
    </citation>
    <scope>IDENTIFICATION</scope>
    <source>
        <strain evidence="1">IAEA</strain>
    </source>
</reference>
<protein>
    <submittedName>
        <fullName evidence="1">Uncharacterized protein</fullName>
    </submittedName>
</protein>
<name>A0A1A9ZIS8_GLOPL</name>
<proteinExistence type="predicted"/>
<reference evidence="2" key="1">
    <citation type="submission" date="2014-03" db="EMBL/GenBank/DDBJ databases">
        <authorList>
            <person name="Aksoy S."/>
            <person name="Warren W."/>
            <person name="Wilson R.K."/>
        </authorList>
    </citation>
    <scope>NUCLEOTIDE SEQUENCE [LARGE SCALE GENOMIC DNA]</scope>
    <source>
        <strain evidence="2">IAEA</strain>
    </source>
</reference>
<dbReference type="AlphaFoldDB" id="A0A1A9ZIS8"/>
<dbReference type="VEuPathDB" id="VectorBase:GPAI016021"/>
<dbReference type="Proteomes" id="UP000092445">
    <property type="component" value="Unassembled WGS sequence"/>
</dbReference>
<dbReference type="EnsemblMetazoa" id="GPAI016021-RA">
    <property type="protein sequence ID" value="GPAI016021-PA"/>
    <property type="gene ID" value="GPAI016021"/>
</dbReference>
<evidence type="ECO:0000313" key="1">
    <source>
        <dbReference type="EnsemblMetazoa" id="GPAI016021-PA"/>
    </source>
</evidence>
<organism evidence="1 2">
    <name type="scientific">Glossina pallidipes</name>
    <name type="common">Tsetse fly</name>
    <dbReference type="NCBI Taxonomy" id="7398"/>
    <lineage>
        <taxon>Eukaryota</taxon>
        <taxon>Metazoa</taxon>
        <taxon>Ecdysozoa</taxon>
        <taxon>Arthropoda</taxon>
        <taxon>Hexapoda</taxon>
        <taxon>Insecta</taxon>
        <taxon>Pterygota</taxon>
        <taxon>Neoptera</taxon>
        <taxon>Endopterygota</taxon>
        <taxon>Diptera</taxon>
        <taxon>Brachycera</taxon>
        <taxon>Muscomorpha</taxon>
        <taxon>Hippoboscoidea</taxon>
        <taxon>Glossinidae</taxon>
        <taxon>Glossina</taxon>
    </lineage>
</organism>
<accession>A0A1A9ZIS8</accession>
<keyword evidence="2" id="KW-1185">Reference proteome</keyword>